<proteinExistence type="predicted"/>
<name>O32972_MYCLR</name>
<accession>O32972</accession>
<keyword evidence="2" id="KW-0645">Protease</keyword>
<evidence type="ECO:0000256" key="1">
    <source>
        <dbReference type="SAM" id="MobiDB-lite"/>
    </source>
</evidence>
<protein>
    <submittedName>
        <fullName evidence="2">Uncharacterized protein</fullName>
    </submittedName>
</protein>
<evidence type="ECO:0000313" key="2">
    <source>
        <dbReference type="EMBL" id="CAB11404.1"/>
    </source>
</evidence>
<gene>
    <name evidence="2" type="primary">MLCB22.39</name>
</gene>
<keyword evidence="2" id="KW-0378">Hydrolase</keyword>
<reference evidence="2" key="3">
    <citation type="submission" date="1997-08" db="EMBL/GenBank/DDBJ databases">
        <authorList>
            <person name="Parkhill J."/>
            <person name="Barrell B.G."/>
            <person name="Rajandream M.A."/>
        </authorList>
    </citation>
    <scope>NUCLEOTIDE SEQUENCE</scope>
</reference>
<reference evidence="2" key="1">
    <citation type="journal article" date="1993" name="Mol. Microbiol.">
        <title>Use of an ordered cosmid library to deduce the genomic organization of Mycobacterium leprae.</title>
        <authorList>
            <person name="Eiglmeier K."/>
            <person name="Honore N."/>
            <person name="Woods S.A."/>
            <person name="Caudron B."/>
            <person name="Cole S.T."/>
        </authorList>
    </citation>
    <scope>NUCLEOTIDE SEQUENCE</scope>
</reference>
<dbReference type="AlphaFoldDB" id="O32972"/>
<keyword evidence="2" id="KW-0031">Aminopeptidase</keyword>
<feature type="region of interest" description="Disordered" evidence="1">
    <location>
        <begin position="31"/>
        <end position="53"/>
    </location>
</feature>
<organism evidence="2">
    <name type="scientific">Mycobacterium leprae</name>
    <dbReference type="NCBI Taxonomy" id="1769"/>
    <lineage>
        <taxon>Bacteria</taxon>
        <taxon>Bacillati</taxon>
        <taxon>Actinomycetota</taxon>
        <taxon>Actinomycetes</taxon>
        <taxon>Mycobacteriales</taxon>
        <taxon>Mycobacteriaceae</taxon>
        <taxon>Mycobacterium</taxon>
    </lineage>
</organism>
<dbReference type="GO" id="GO:0004177">
    <property type="term" value="F:aminopeptidase activity"/>
    <property type="evidence" value="ECO:0007669"/>
    <property type="project" value="UniProtKB-KW"/>
</dbReference>
<reference evidence="2" key="2">
    <citation type="submission" date="1997-08" db="EMBL/GenBank/DDBJ databases">
        <authorList>
            <person name="Devlin K."/>
            <person name="Churcher C.M."/>
        </authorList>
    </citation>
    <scope>NUCLEOTIDE SEQUENCE</scope>
</reference>
<dbReference type="PIR" id="T44906">
    <property type="entry name" value="T44906"/>
</dbReference>
<sequence length="122" mass="13007">MPSTQAKVLAIIEAHGDAHIGDLAAVDHCSPTNDDHAGATTPGCQPSYPNHRPSKMAVLSESATTPQRINTLNAVRADRIYFVFPTGPAIRVCGTDTHCSPASPTWTGQTRTALTRMRPSRS</sequence>
<dbReference type="EMBL" id="Z98741">
    <property type="protein sequence ID" value="CAB11404.1"/>
    <property type="molecule type" value="Genomic_DNA"/>
</dbReference>